<reference evidence="1 2" key="1">
    <citation type="submission" date="2015-01" db="EMBL/GenBank/DDBJ databases">
        <title>Genome of Sphingomonas taxi strain 30a.</title>
        <authorList>
            <person name="Eevers N."/>
            <person name="Van Hamme J."/>
            <person name="Bottos E."/>
            <person name="Weyens N."/>
            <person name="Vangronsveld J."/>
        </authorList>
    </citation>
    <scope>NUCLEOTIDE SEQUENCE [LARGE SCALE GENOMIC DNA]</scope>
    <source>
        <strain evidence="1 2">30a</strain>
    </source>
</reference>
<comment type="caution">
    <text evidence="1">The sequence shown here is derived from an EMBL/GenBank/DDBJ whole genome shotgun (WGS) entry which is preliminary data.</text>
</comment>
<sequence length="91" mass="10504">MEIEFDPAKDEANIAKHGLSLQAAERFDWDTAFEREDDRFDYGEVRFVALGMIGDRLHVLVFTEGSHDDAIRAISLRPAEKHEARFYYGQV</sequence>
<evidence type="ECO:0000313" key="2">
    <source>
        <dbReference type="Proteomes" id="UP000033203"/>
    </source>
</evidence>
<dbReference type="AlphaFoldDB" id="A0A0D1M4Q5"/>
<protein>
    <submittedName>
        <fullName evidence="1">Phage protein</fullName>
    </submittedName>
</protein>
<dbReference type="InterPro" id="IPR038573">
    <property type="entry name" value="BrnT_sf"/>
</dbReference>
<gene>
    <name evidence="1" type="ORF">SR41_18040</name>
</gene>
<dbReference type="Proteomes" id="UP000033203">
    <property type="component" value="Unassembled WGS sequence"/>
</dbReference>
<accession>A0A0D1M4Q5</accession>
<dbReference type="EMBL" id="JXTP01000102">
    <property type="protein sequence ID" value="KIU25832.1"/>
    <property type="molecule type" value="Genomic_DNA"/>
</dbReference>
<name>A0A0D1M4Q5_9SPHN</name>
<dbReference type="InterPro" id="IPR007460">
    <property type="entry name" value="BrnT_toxin"/>
</dbReference>
<evidence type="ECO:0000313" key="1">
    <source>
        <dbReference type="EMBL" id="KIU25832.1"/>
    </source>
</evidence>
<organism evidence="1 2">
    <name type="scientific">Sphingomonas melonis</name>
    <dbReference type="NCBI Taxonomy" id="152682"/>
    <lineage>
        <taxon>Bacteria</taxon>
        <taxon>Pseudomonadati</taxon>
        <taxon>Pseudomonadota</taxon>
        <taxon>Alphaproteobacteria</taxon>
        <taxon>Sphingomonadales</taxon>
        <taxon>Sphingomonadaceae</taxon>
        <taxon>Sphingomonas</taxon>
    </lineage>
</organism>
<dbReference type="PATRIC" id="fig|1549858.7.peg.3887"/>
<proteinExistence type="predicted"/>
<dbReference type="Pfam" id="PF04365">
    <property type="entry name" value="BrnT_toxin"/>
    <property type="match status" value="1"/>
</dbReference>
<dbReference type="Gene3D" id="3.10.450.530">
    <property type="entry name" value="Ribonuclease toxin, BrnT, of type II toxin-antitoxin system"/>
    <property type="match status" value="1"/>
</dbReference>